<feature type="compositionally biased region" description="Acidic residues" evidence="7">
    <location>
        <begin position="676"/>
        <end position="725"/>
    </location>
</feature>
<dbReference type="OrthoDB" id="10249888at2759"/>
<feature type="compositionally biased region" description="Acidic residues" evidence="7">
    <location>
        <begin position="480"/>
        <end position="493"/>
    </location>
</feature>
<dbReference type="PANTHER" id="PTHR23081">
    <property type="entry name" value="RNA POLYMERASE II CTD PHOSPHATASE"/>
    <property type="match status" value="1"/>
</dbReference>
<comment type="caution">
    <text evidence="10">The sequence shown here is derived from an EMBL/GenBank/DDBJ whole genome shotgun (WGS) entry which is preliminary data.</text>
</comment>
<dbReference type="InterPro" id="IPR023214">
    <property type="entry name" value="HAD_sf"/>
</dbReference>
<comment type="function">
    <text evidence="6">This promotes the activity of RNA polymerase II.</text>
</comment>
<dbReference type="GO" id="GO:0005634">
    <property type="term" value="C:nucleus"/>
    <property type="evidence" value="ECO:0007669"/>
    <property type="project" value="UniProtKB-SubCell"/>
</dbReference>
<feature type="compositionally biased region" description="Acidic residues" evidence="7">
    <location>
        <begin position="623"/>
        <end position="634"/>
    </location>
</feature>
<sequence length="725" mass="82782">MTHDASELFVSQQEAQRLEKENATRLLNQKKLSLILDLDQTIIHATIDPTIGEWQNDPNNPNYEALKDVHHFVLPDSATIYYIKLRPGVREFLKEMNNYYELHIYTMGTRSYANAIAKIIDPTSEYFGNRILSRDESGSFALKSIQRLFPCDQSMVVVIDDRADVWCWSENLIKVQPYNFFVGIGDINNTALLIEQEKNKQIEANTENENKEKEESINKENNEVKNENGDKNGKPVSEQMITSKNTILIDNDHELEVVKNVLKNIHKTFYTSYDNKESDVSVQNIMKTMRHKVLSGKNILFSSVIPLNQDPYSTDIWNLTIMFGGTPYTKVVQELTHVVAGKNGTTKVNQARKIPGIKIVKPEWLLQSIYNWKLEDEEKYLLEPSTNDDSNSLDFLDNDDNNYQSFKNDILTEDEKMINDVMSKPLINLNELSDEWDNMDMEIDEAIDDTDDLGTDNDSLTNDSEIQSDDTNDNEHSDDHDNDDDDDDDDENTNSDFKKKKIRKRKRSTSSKSDETNNSDDDDDDELDSGSDESNDIDNGDHHKKKKQHLDSENDEDNDEDKNHSENEDSEEVSQSTYTYSESDNNSGDYSEDNDEVTNELEAELEAMVEKDDDDSVNLSTENGDDDDDDDNDDNKDNNNKEDDIENNNNNDNKPVEIENESENSKSETINSDSLNNEESEGGIDTFEEISSDDFNNDEDEEIQDTDNNGDGDGDGDGDDDDGNN</sequence>
<dbReference type="PANTHER" id="PTHR23081:SF36">
    <property type="entry name" value="RNA POLYMERASE II SUBUNIT A C-TERMINAL DOMAIN PHOSPHATASE"/>
    <property type="match status" value="1"/>
</dbReference>
<proteinExistence type="predicted"/>
<evidence type="ECO:0000256" key="3">
    <source>
        <dbReference type="ARBA" id="ARBA00023242"/>
    </source>
</evidence>
<dbReference type="SMART" id="SM00577">
    <property type="entry name" value="CPDc"/>
    <property type="match status" value="1"/>
</dbReference>
<dbReference type="SUPFAM" id="SSF56784">
    <property type="entry name" value="HAD-like"/>
    <property type="match status" value="1"/>
</dbReference>
<dbReference type="InterPro" id="IPR011947">
    <property type="entry name" value="FCP1_euk"/>
</dbReference>
<dbReference type="InterPro" id="IPR036412">
    <property type="entry name" value="HAD-like_sf"/>
</dbReference>
<dbReference type="Gene3D" id="3.40.50.10190">
    <property type="entry name" value="BRCT domain"/>
    <property type="match status" value="1"/>
</dbReference>
<feature type="compositionally biased region" description="Polar residues" evidence="7">
    <location>
        <begin position="573"/>
        <end position="589"/>
    </location>
</feature>
<comment type="catalytic activity">
    <reaction evidence="4 6">
        <text>O-phospho-L-seryl-[protein] + H2O = L-seryl-[protein] + phosphate</text>
        <dbReference type="Rhea" id="RHEA:20629"/>
        <dbReference type="Rhea" id="RHEA-COMP:9863"/>
        <dbReference type="Rhea" id="RHEA-COMP:11604"/>
        <dbReference type="ChEBI" id="CHEBI:15377"/>
        <dbReference type="ChEBI" id="CHEBI:29999"/>
        <dbReference type="ChEBI" id="CHEBI:43474"/>
        <dbReference type="ChEBI" id="CHEBI:83421"/>
        <dbReference type="EC" id="3.1.3.16"/>
    </reaction>
</comment>
<evidence type="ECO:0000256" key="6">
    <source>
        <dbReference type="RuleBase" id="RU366066"/>
    </source>
</evidence>
<dbReference type="GO" id="GO:0008420">
    <property type="term" value="F:RNA polymerase II CTD heptapeptide repeat phosphatase activity"/>
    <property type="evidence" value="ECO:0007669"/>
    <property type="project" value="UniProtKB-UniRule"/>
</dbReference>
<feature type="region of interest" description="Disordered" evidence="7">
    <location>
        <begin position="203"/>
        <end position="237"/>
    </location>
</feature>
<evidence type="ECO:0000256" key="7">
    <source>
        <dbReference type="SAM" id="MobiDB-lite"/>
    </source>
</evidence>
<organism evidence="10 11">
    <name type="scientific">Neocallimastix californiae</name>
    <dbReference type="NCBI Taxonomy" id="1754190"/>
    <lineage>
        <taxon>Eukaryota</taxon>
        <taxon>Fungi</taxon>
        <taxon>Fungi incertae sedis</taxon>
        <taxon>Chytridiomycota</taxon>
        <taxon>Chytridiomycota incertae sedis</taxon>
        <taxon>Neocallimastigomycetes</taxon>
        <taxon>Neocallimastigales</taxon>
        <taxon>Neocallimastigaceae</taxon>
        <taxon>Neocallimastix</taxon>
    </lineage>
</organism>
<feature type="domain" description="FCP1 homology" evidence="9">
    <location>
        <begin position="27"/>
        <end position="200"/>
    </location>
</feature>
<feature type="region of interest" description="Disordered" evidence="7">
    <location>
        <begin position="449"/>
        <end position="725"/>
    </location>
</feature>
<dbReference type="CDD" id="cd17729">
    <property type="entry name" value="BRCT_CTDP1"/>
    <property type="match status" value="1"/>
</dbReference>
<dbReference type="STRING" id="1754190.A0A1Y2FT09"/>
<dbReference type="Proteomes" id="UP000193920">
    <property type="component" value="Unassembled WGS sequence"/>
</dbReference>
<dbReference type="Pfam" id="PF00533">
    <property type="entry name" value="BRCT"/>
    <property type="match status" value="1"/>
</dbReference>
<dbReference type="Gene3D" id="3.40.50.1000">
    <property type="entry name" value="HAD superfamily/HAD-like"/>
    <property type="match status" value="1"/>
</dbReference>
<dbReference type="CDD" id="cd07521">
    <property type="entry name" value="HAD_FCP1-like"/>
    <property type="match status" value="1"/>
</dbReference>
<feature type="compositionally biased region" description="Basic residues" evidence="7">
    <location>
        <begin position="498"/>
        <end position="509"/>
    </location>
</feature>
<dbReference type="SUPFAM" id="SSF52113">
    <property type="entry name" value="BRCT domain"/>
    <property type="match status" value="1"/>
</dbReference>
<dbReference type="EC" id="3.1.3.16" evidence="6"/>
<protein>
    <recommendedName>
        <fullName evidence="6">RNA polymerase II subunit A C-terminal domain phosphatase</fullName>
        <ecNumber evidence="6">3.1.3.16</ecNumber>
    </recommendedName>
</protein>
<feature type="domain" description="BRCT" evidence="8">
    <location>
        <begin position="289"/>
        <end position="382"/>
    </location>
</feature>
<dbReference type="InterPro" id="IPR039189">
    <property type="entry name" value="Fcp1"/>
</dbReference>
<name>A0A1Y2FT09_9FUNG</name>
<feature type="compositionally biased region" description="Acidic residues" evidence="7">
    <location>
        <begin position="590"/>
        <end position="616"/>
    </location>
</feature>
<keyword evidence="3 6" id="KW-0539">Nucleus</keyword>
<evidence type="ECO:0000256" key="1">
    <source>
        <dbReference type="ARBA" id="ARBA00004123"/>
    </source>
</evidence>
<dbReference type="SMART" id="SM00292">
    <property type="entry name" value="BRCT"/>
    <property type="match status" value="1"/>
</dbReference>
<gene>
    <name evidence="10" type="ORF">LY90DRAFT_157794</name>
</gene>
<dbReference type="NCBIfam" id="TIGR02250">
    <property type="entry name" value="FCP1_euk"/>
    <property type="match status" value="1"/>
</dbReference>
<dbReference type="InterPro" id="IPR004274">
    <property type="entry name" value="FCP1_dom"/>
</dbReference>
<dbReference type="Gene3D" id="1.10.287.10">
    <property type="entry name" value="S15/NS1, RNA-binding"/>
    <property type="match status" value="1"/>
</dbReference>
<dbReference type="InterPro" id="IPR001357">
    <property type="entry name" value="BRCT_dom"/>
</dbReference>
<evidence type="ECO:0000313" key="11">
    <source>
        <dbReference type="Proteomes" id="UP000193920"/>
    </source>
</evidence>
<dbReference type="PROSITE" id="PS50969">
    <property type="entry name" value="FCP1"/>
    <property type="match status" value="1"/>
</dbReference>
<keyword evidence="11" id="KW-1185">Reference proteome</keyword>
<accession>A0A1Y2FT09</accession>
<dbReference type="InterPro" id="IPR036420">
    <property type="entry name" value="BRCT_dom_sf"/>
</dbReference>
<comment type="subcellular location">
    <subcellularLocation>
        <location evidence="1 6">Nucleus</location>
    </subcellularLocation>
</comment>
<dbReference type="Pfam" id="PF03031">
    <property type="entry name" value="NIF"/>
    <property type="match status" value="1"/>
</dbReference>
<dbReference type="PROSITE" id="PS50172">
    <property type="entry name" value="BRCT"/>
    <property type="match status" value="1"/>
</dbReference>
<dbReference type="EMBL" id="MCOG01000003">
    <property type="protein sequence ID" value="ORY85845.1"/>
    <property type="molecule type" value="Genomic_DNA"/>
</dbReference>
<comment type="catalytic activity">
    <reaction evidence="5 6">
        <text>O-phospho-L-threonyl-[protein] + H2O = L-threonyl-[protein] + phosphate</text>
        <dbReference type="Rhea" id="RHEA:47004"/>
        <dbReference type="Rhea" id="RHEA-COMP:11060"/>
        <dbReference type="Rhea" id="RHEA-COMP:11605"/>
        <dbReference type="ChEBI" id="CHEBI:15377"/>
        <dbReference type="ChEBI" id="CHEBI:30013"/>
        <dbReference type="ChEBI" id="CHEBI:43474"/>
        <dbReference type="ChEBI" id="CHEBI:61977"/>
        <dbReference type="EC" id="3.1.3.16"/>
    </reaction>
</comment>
<feature type="compositionally biased region" description="Basic and acidic residues" evidence="7">
    <location>
        <begin position="208"/>
        <end position="233"/>
    </location>
</feature>
<evidence type="ECO:0000259" key="8">
    <source>
        <dbReference type="PROSITE" id="PS50172"/>
    </source>
</evidence>
<keyword evidence="2 6" id="KW-0378">Hydrolase</keyword>
<evidence type="ECO:0000256" key="5">
    <source>
        <dbReference type="ARBA" id="ARBA00048336"/>
    </source>
</evidence>
<evidence type="ECO:0000256" key="4">
    <source>
        <dbReference type="ARBA" id="ARBA00047761"/>
    </source>
</evidence>
<evidence type="ECO:0000259" key="9">
    <source>
        <dbReference type="PROSITE" id="PS50969"/>
    </source>
</evidence>
<evidence type="ECO:0000313" key="10">
    <source>
        <dbReference type="EMBL" id="ORY85845.1"/>
    </source>
</evidence>
<evidence type="ECO:0000256" key="2">
    <source>
        <dbReference type="ARBA" id="ARBA00022801"/>
    </source>
</evidence>
<feature type="compositionally biased region" description="Acidic residues" evidence="7">
    <location>
        <begin position="517"/>
        <end position="538"/>
    </location>
</feature>
<reference evidence="10 11" key="1">
    <citation type="submission" date="2016-08" db="EMBL/GenBank/DDBJ databases">
        <title>A Parts List for Fungal Cellulosomes Revealed by Comparative Genomics.</title>
        <authorList>
            <consortium name="DOE Joint Genome Institute"/>
            <person name="Haitjema C.H."/>
            <person name="Gilmore S.P."/>
            <person name="Henske J.K."/>
            <person name="Solomon K.V."/>
            <person name="De Groot R."/>
            <person name="Kuo A."/>
            <person name="Mondo S.J."/>
            <person name="Salamov A.A."/>
            <person name="Labutti K."/>
            <person name="Zhao Z."/>
            <person name="Chiniquy J."/>
            <person name="Barry K."/>
            <person name="Brewer H.M."/>
            <person name="Purvine S.O."/>
            <person name="Wright A.T."/>
            <person name="Boxma B."/>
            <person name="Van Alen T."/>
            <person name="Hackstein J.H."/>
            <person name="Baker S.E."/>
            <person name="Grigoriev I.V."/>
            <person name="O'Malley M.A."/>
        </authorList>
    </citation>
    <scope>NUCLEOTIDE SEQUENCE [LARGE SCALE GENOMIC DNA]</scope>
    <source>
        <strain evidence="10 11">G1</strain>
    </source>
</reference>
<dbReference type="AlphaFoldDB" id="A0A1Y2FT09"/>